<evidence type="ECO:0000313" key="3">
    <source>
        <dbReference type="EMBL" id="BAT11536.1"/>
    </source>
</evidence>
<dbReference type="OMA" id="DEYRSMH"/>
<evidence type="ECO:0000256" key="2">
    <source>
        <dbReference type="SAM" id="SignalP"/>
    </source>
</evidence>
<evidence type="ECO:0000313" key="4">
    <source>
        <dbReference type="Proteomes" id="UP000059680"/>
    </source>
</evidence>
<dbReference type="Proteomes" id="UP000059680">
    <property type="component" value="Chromosome 10"/>
</dbReference>
<name>A0A0P0XWA1_ORYSJ</name>
<reference evidence="3 4" key="2">
    <citation type="journal article" date="2013" name="Plant Cell Physiol.">
        <title>Rice Annotation Project Database (RAP-DB): an integrative and interactive database for rice genomics.</title>
        <authorList>
            <person name="Sakai H."/>
            <person name="Lee S.S."/>
            <person name="Tanaka T."/>
            <person name="Numa H."/>
            <person name="Kim J."/>
            <person name="Kawahara Y."/>
            <person name="Wakimoto H."/>
            <person name="Yang C.C."/>
            <person name="Iwamoto M."/>
            <person name="Abe T."/>
            <person name="Yamada Y."/>
            <person name="Muto A."/>
            <person name="Inokuchi H."/>
            <person name="Ikemura T."/>
            <person name="Matsumoto T."/>
            <person name="Sasaki T."/>
            <person name="Itoh T."/>
        </authorList>
    </citation>
    <scope>NUCLEOTIDE SEQUENCE [LARGE SCALE GENOMIC DNA]</scope>
    <source>
        <strain evidence="4">cv. Nipponbare</strain>
    </source>
</reference>
<protein>
    <submittedName>
        <fullName evidence="3">Os10g0502300 protein</fullName>
    </submittedName>
</protein>
<feature type="chain" id="PRO_5006057287" evidence="2">
    <location>
        <begin position="30"/>
        <end position="91"/>
    </location>
</feature>
<dbReference type="PaxDb" id="39947-A0A0P0XWA1"/>
<proteinExistence type="predicted"/>
<dbReference type="Gramene" id="Os10t0502300-00">
    <property type="protein sequence ID" value="Os10t0502300-00"/>
    <property type="gene ID" value="Os10g0502300"/>
</dbReference>
<dbReference type="eggNOG" id="ENOG502R24Q">
    <property type="taxonomic scope" value="Eukaryota"/>
</dbReference>
<feature type="compositionally biased region" description="Basic and acidic residues" evidence="1">
    <location>
        <begin position="63"/>
        <end position="73"/>
    </location>
</feature>
<feature type="signal peptide" evidence="2">
    <location>
        <begin position="1"/>
        <end position="29"/>
    </location>
</feature>
<evidence type="ECO:0000256" key="1">
    <source>
        <dbReference type="SAM" id="MobiDB-lite"/>
    </source>
</evidence>
<dbReference type="AlphaFoldDB" id="A0A0P0XWA1"/>
<organism evidence="3 4">
    <name type="scientific">Oryza sativa subsp. japonica</name>
    <name type="common">Rice</name>
    <dbReference type="NCBI Taxonomy" id="39947"/>
    <lineage>
        <taxon>Eukaryota</taxon>
        <taxon>Viridiplantae</taxon>
        <taxon>Streptophyta</taxon>
        <taxon>Embryophyta</taxon>
        <taxon>Tracheophyta</taxon>
        <taxon>Spermatophyta</taxon>
        <taxon>Magnoliopsida</taxon>
        <taxon>Liliopsida</taxon>
        <taxon>Poales</taxon>
        <taxon>Poaceae</taxon>
        <taxon>BOP clade</taxon>
        <taxon>Oryzoideae</taxon>
        <taxon>Oryzeae</taxon>
        <taxon>Oryzinae</taxon>
        <taxon>Oryza</taxon>
        <taxon>Oryza sativa</taxon>
    </lineage>
</organism>
<sequence length="91" mass="9807">MLRSRKSRVMVMLVTAALLLTDMAGVSYGRRLIPDLDAMAVVGGSPPAKGGYMSRLQVPPSDSGHHVGDEYRSMHAVSKRLVPQGPNPLHN</sequence>
<feature type="region of interest" description="Disordered" evidence="1">
    <location>
        <begin position="50"/>
        <end position="91"/>
    </location>
</feature>
<keyword evidence="4" id="KW-1185">Reference proteome</keyword>
<dbReference type="InParanoid" id="A0A0P0XWA1"/>
<keyword evidence="2" id="KW-0732">Signal</keyword>
<reference evidence="4" key="1">
    <citation type="journal article" date="2005" name="Nature">
        <title>The map-based sequence of the rice genome.</title>
        <authorList>
            <consortium name="International rice genome sequencing project (IRGSP)"/>
            <person name="Matsumoto T."/>
            <person name="Wu J."/>
            <person name="Kanamori H."/>
            <person name="Katayose Y."/>
            <person name="Fujisawa M."/>
            <person name="Namiki N."/>
            <person name="Mizuno H."/>
            <person name="Yamamoto K."/>
            <person name="Antonio B.A."/>
            <person name="Baba T."/>
            <person name="Sakata K."/>
            <person name="Nagamura Y."/>
            <person name="Aoki H."/>
            <person name="Arikawa K."/>
            <person name="Arita K."/>
            <person name="Bito T."/>
            <person name="Chiden Y."/>
            <person name="Fujitsuka N."/>
            <person name="Fukunaka R."/>
            <person name="Hamada M."/>
            <person name="Harada C."/>
            <person name="Hayashi A."/>
            <person name="Hijishita S."/>
            <person name="Honda M."/>
            <person name="Hosokawa S."/>
            <person name="Ichikawa Y."/>
            <person name="Idonuma A."/>
            <person name="Iijima M."/>
            <person name="Ikeda M."/>
            <person name="Ikeno M."/>
            <person name="Ito K."/>
            <person name="Ito S."/>
            <person name="Ito T."/>
            <person name="Ito Y."/>
            <person name="Ito Y."/>
            <person name="Iwabuchi A."/>
            <person name="Kamiya K."/>
            <person name="Karasawa W."/>
            <person name="Kurita K."/>
            <person name="Katagiri S."/>
            <person name="Kikuta A."/>
            <person name="Kobayashi H."/>
            <person name="Kobayashi N."/>
            <person name="Machita K."/>
            <person name="Maehara T."/>
            <person name="Masukawa M."/>
            <person name="Mizubayashi T."/>
            <person name="Mukai Y."/>
            <person name="Nagasaki H."/>
            <person name="Nagata Y."/>
            <person name="Naito S."/>
            <person name="Nakashima M."/>
            <person name="Nakama Y."/>
            <person name="Nakamichi Y."/>
            <person name="Nakamura M."/>
            <person name="Meguro A."/>
            <person name="Negishi M."/>
            <person name="Ohta I."/>
            <person name="Ohta T."/>
            <person name="Okamoto M."/>
            <person name="Ono N."/>
            <person name="Saji S."/>
            <person name="Sakaguchi M."/>
            <person name="Sakai K."/>
            <person name="Shibata M."/>
            <person name="Shimokawa T."/>
            <person name="Song J."/>
            <person name="Takazaki Y."/>
            <person name="Terasawa K."/>
            <person name="Tsugane M."/>
            <person name="Tsuji K."/>
            <person name="Ueda S."/>
            <person name="Waki K."/>
            <person name="Yamagata H."/>
            <person name="Yamamoto M."/>
            <person name="Yamamoto S."/>
            <person name="Yamane H."/>
            <person name="Yoshiki S."/>
            <person name="Yoshihara R."/>
            <person name="Yukawa K."/>
            <person name="Zhong H."/>
            <person name="Yano M."/>
            <person name="Yuan Q."/>
            <person name="Ouyang S."/>
            <person name="Liu J."/>
            <person name="Jones K.M."/>
            <person name="Gansberger K."/>
            <person name="Moffat K."/>
            <person name="Hill J."/>
            <person name="Bera J."/>
            <person name="Fadrosh D."/>
            <person name="Jin S."/>
            <person name="Johri S."/>
            <person name="Kim M."/>
            <person name="Overton L."/>
            <person name="Reardon M."/>
            <person name="Tsitrin T."/>
            <person name="Vuong H."/>
            <person name="Weaver B."/>
            <person name="Ciecko A."/>
            <person name="Tallon L."/>
            <person name="Jackson J."/>
            <person name="Pai G."/>
            <person name="Aken S.V."/>
            <person name="Utterback T."/>
            <person name="Reidmuller S."/>
            <person name="Feldblyum T."/>
            <person name="Hsiao J."/>
            <person name="Zismann V."/>
            <person name="Iobst S."/>
            <person name="de Vazeille A.R."/>
            <person name="Buell C.R."/>
            <person name="Ying K."/>
            <person name="Li Y."/>
            <person name="Lu T."/>
            <person name="Huang Y."/>
            <person name="Zhao Q."/>
            <person name="Feng Q."/>
            <person name="Zhang L."/>
            <person name="Zhu J."/>
            <person name="Weng Q."/>
            <person name="Mu J."/>
            <person name="Lu Y."/>
            <person name="Fan D."/>
            <person name="Liu Y."/>
            <person name="Guan J."/>
            <person name="Zhang Y."/>
            <person name="Yu S."/>
            <person name="Liu X."/>
            <person name="Zhang Y."/>
            <person name="Hong G."/>
            <person name="Han B."/>
            <person name="Choisne N."/>
            <person name="Demange N."/>
            <person name="Orjeda G."/>
            <person name="Samain S."/>
            <person name="Cattolico L."/>
            <person name="Pelletier E."/>
            <person name="Couloux A."/>
            <person name="Segurens B."/>
            <person name="Wincker P."/>
            <person name="D'Hont A."/>
            <person name="Scarpelli C."/>
            <person name="Weissenbach J."/>
            <person name="Salanoubat M."/>
            <person name="Quetier F."/>
            <person name="Yu Y."/>
            <person name="Kim H.R."/>
            <person name="Rambo T."/>
            <person name="Currie J."/>
            <person name="Collura K."/>
            <person name="Luo M."/>
            <person name="Yang T."/>
            <person name="Ammiraju J.S.S."/>
            <person name="Engler F."/>
            <person name="Soderlund C."/>
            <person name="Wing R.A."/>
            <person name="Palmer L.E."/>
            <person name="de la Bastide M."/>
            <person name="Spiegel L."/>
            <person name="Nascimento L."/>
            <person name="Zutavern T."/>
            <person name="O'Shaughnessy A."/>
            <person name="Dike S."/>
            <person name="Dedhia N."/>
            <person name="Preston R."/>
            <person name="Balija V."/>
            <person name="McCombie W.R."/>
            <person name="Chow T."/>
            <person name="Chen H."/>
            <person name="Chung M."/>
            <person name="Chen C."/>
            <person name="Shaw J."/>
            <person name="Wu H."/>
            <person name="Hsiao K."/>
            <person name="Chao Y."/>
            <person name="Chu M."/>
            <person name="Cheng C."/>
            <person name="Hour A."/>
            <person name="Lee P."/>
            <person name="Lin S."/>
            <person name="Lin Y."/>
            <person name="Liou J."/>
            <person name="Liu S."/>
            <person name="Hsing Y."/>
            <person name="Raghuvanshi S."/>
            <person name="Mohanty A."/>
            <person name="Bharti A.K."/>
            <person name="Gaur A."/>
            <person name="Gupta V."/>
            <person name="Kumar D."/>
            <person name="Ravi V."/>
            <person name="Vij S."/>
            <person name="Kapur A."/>
            <person name="Khurana P."/>
            <person name="Khurana P."/>
            <person name="Khurana J.P."/>
            <person name="Tyagi A.K."/>
            <person name="Gaikwad K."/>
            <person name="Singh A."/>
            <person name="Dalal V."/>
            <person name="Srivastava S."/>
            <person name="Dixit A."/>
            <person name="Pal A.K."/>
            <person name="Ghazi I.A."/>
            <person name="Yadav M."/>
            <person name="Pandit A."/>
            <person name="Bhargava A."/>
            <person name="Sureshbabu K."/>
            <person name="Batra K."/>
            <person name="Sharma T.R."/>
            <person name="Mohapatra T."/>
            <person name="Singh N.K."/>
            <person name="Messing J."/>
            <person name="Nelson A.B."/>
            <person name="Fuks G."/>
            <person name="Kavchok S."/>
            <person name="Keizer G."/>
            <person name="Linton E."/>
            <person name="Llaca V."/>
            <person name="Song R."/>
            <person name="Tanyolac B."/>
            <person name="Young S."/>
            <person name="Ho-Il K."/>
            <person name="Hahn J.H."/>
            <person name="Sangsakoo G."/>
            <person name="Vanavichit A."/>
            <person name="de Mattos Luiz.A.T."/>
            <person name="Zimmer P.D."/>
            <person name="Malone G."/>
            <person name="Dellagostin O."/>
            <person name="de Oliveira A.C."/>
            <person name="Bevan M."/>
            <person name="Bancroft I."/>
            <person name="Minx P."/>
            <person name="Cordum H."/>
            <person name="Wilson R."/>
            <person name="Cheng Z."/>
            <person name="Jin W."/>
            <person name="Jiang J."/>
            <person name="Leong S.A."/>
            <person name="Iwama H."/>
            <person name="Gojobori T."/>
            <person name="Itoh T."/>
            <person name="Niimura Y."/>
            <person name="Fujii Y."/>
            <person name="Habara T."/>
            <person name="Sakai H."/>
            <person name="Sato Y."/>
            <person name="Wilson G."/>
            <person name="Kumar K."/>
            <person name="McCouch S."/>
            <person name="Juretic N."/>
            <person name="Hoen D."/>
            <person name="Wright S."/>
            <person name="Bruskiewich R."/>
            <person name="Bureau T."/>
            <person name="Miyao A."/>
            <person name="Hirochika H."/>
            <person name="Nishikawa T."/>
            <person name="Kadowaki K."/>
            <person name="Sugiura M."/>
            <person name="Burr B."/>
            <person name="Sasaki T."/>
        </authorList>
    </citation>
    <scope>NUCLEOTIDE SEQUENCE [LARGE SCALE GENOMIC DNA]</scope>
    <source>
        <strain evidence="4">cv. Nipponbare</strain>
    </source>
</reference>
<accession>A0A0P0XWA1</accession>
<reference evidence="3 4" key="3">
    <citation type="journal article" date="2013" name="Rice">
        <title>Improvement of the Oryza sativa Nipponbare reference genome using next generation sequence and optical map data.</title>
        <authorList>
            <person name="Kawahara Y."/>
            <person name="de la Bastide M."/>
            <person name="Hamilton J.P."/>
            <person name="Kanamori H."/>
            <person name="McCombie W.R."/>
            <person name="Ouyang S."/>
            <person name="Schwartz D.C."/>
            <person name="Tanaka T."/>
            <person name="Wu J."/>
            <person name="Zhou S."/>
            <person name="Childs K.L."/>
            <person name="Davidson R.M."/>
            <person name="Lin H."/>
            <person name="Quesada-Ocampo L."/>
            <person name="Vaillancourt B."/>
            <person name="Sakai H."/>
            <person name="Lee S.S."/>
            <person name="Kim J."/>
            <person name="Numa H."/>
            <person name="Itoh T."/>
            <person name="Buell C.R."/>
            <person name="Matsumoto T."/>
        </authorList>
    </citation>
    <scope>NUCLEOTIDE SEQUENCE [LARGE SCALE GENOMIC DNA]</scope>
    <source>
        <strain evidence="4">cv. Nipponbare</strain>
    </source>
</reference>
<gene>
    <name evidence="3" type="ordered locus">Os10g0502300</name>
    <name evidence="3" type="ORF">OSNPB_100502300</name>
</gene>
<dbReference type="EMBL" id="AP014966">
    <property type="protein sequence ID" value="BAT11536.1"/>
    <property type="molecule type" value="Genomic_DNA"/>
</dbReference>
<dbReference type="OrthoDB" id="663321at2759"/>